<protein>
    <recommendedName>
        <fullName evidence="11">Alpha-glucosidase</fullName>
    </recommendedName>
</protein>
<keyword evidence="3" id="KW-0378">Hydrolase</keyword>
<dbReference type="InterPro" id="IPR013785">
    <property type="entry name" value="Aldolase_TIM"/>
</dbReference>
<comment type="caution">
    <text evidence="9">The sequence shown here is derived from an EMBL/GenBank/DDBJ whole genome shotgun (WGS) entry which is preliminary data.</text>
</comment>
<comment type="subunit">
    <text evidence="2">Monomer.</text>
</comment>
<evidence type="ECO:0000259" key="6">
    <source>
        <dbReference type="Pfam" id="PF10566"/>
    </source>
</evidence>
<dbReference type="InterPro" id="IPR017853">
    <property type="entry name" value="GH"/>
</dbReference>
<keyword evidence="4" id="KW-0106">Calcium</keyword>
<keyword evidence="10" id="KW-1185">Reference proteome</keyword>
<evidence type="ECO:0000313" key="10">
    <source>
        <dbReference type="Proteomes" id="UP000238882"/>
    </source>
</evidence>
<feature type="domain" description="Glycosyl-hydrolase 97 N-terminal" evidence="7">
    <location>
        <begin position="37"/>
        <end position="277"/>
    </location>
</feature>
<dbReference type="EMBL" id="MSCN01000001">
    <property type="protein sequence ID" value="PQJ79819.1"/>
    <property type="molecule type" value="Genomic_DNA"/>
</dbReference>
<dbReference type="InterPro" id="IPR029486">
    <property type="entry name" value="GH97_N"/>
</dbReference>
<evidence type="ECO:0000256" key="5">
    <source>
        <dbReference type="ARBA" id="ARBA00023295"/>
    </source>
</evidence>
<dbReference type="AlphaFoldDB" id="A0A2S7WQE3"/>
<reference evidence="9 10" key="1">
    <citation type="submission" date="2016-12" db="EMBL/GenBank/DDBJ databases">
        <title>Trade-off between light-utilization and light-protection in marine flavobacteria.</title>
        <authorList>
            <person name="Kumagai Y."/>
            <person name="Yoshizawa S."/>
            <person name="Kogure K."/>
            <person name="Iwasaki W."/>
        </authorList>
    </citation>
    <scope>NUCLEOTIDE SEQUENCE [LARGE SCALE GENOMIC DNA]</scope>
    <source>
        <strain evidence="9 10">NBRC 108759</strain>
    </source>
</reference>
<dbReference type="Gene3D" id="2.60.40.1180">
    <property type="entry name" value="Golgi alpha-mannosidase II"/>
    <property type="match status" value="1"/>
</dbReference>
<evidence type="ECO:0000259" key="7">
    <source>
        <dbReference type="Pfam" id="PF14508"/>
    </source>
</evidence>
<dbReference type="RefSeq" id="WP_105016414.1">
    <property type="nucleotide sequence ID" value="NZ_MSCN01000001.1"/>
</dbReference>
<feature type="domain" description="Glycosyl-hydrolase 97 C-terminal oligomerisation" evidence="8">
    <location>
        <begin position="533"/>
        <end position="598"/>
    </location>
</feature>
<dbReference type="SUPFAM" id="SSF51445">
    <property type="entry name" value="(Trans)glycosidases"/>
    <property type="match status" value="1"/>
</dbReference>
<dbReference type="GO" id="GO:0016798">
    <property type="term" value="F:hydrolase activity, acting on glycosyl bonds"/>
    <property type="evidence" value="ECO:0007669"/>
    <property type="project" value="UniProtKB-KW"/>
</dbReference>
<accession>A0A2S7WQE3</accession>
<dbReference type="Pfam" id="PF10566">
    <property type="entry name" value="Glyco_hydro_97"/>
    <property type="match status" value="1"/>
</dbReference>
<dbReference type="Gene3D" id="2.70.98.10">
    <property type="match status" value="1"/>
</dbReference>
<gene>
    <name evidence="9" type="ORF">BTO18_11815</name>
</gene>
<evidence type="ECO:0000256" key="4">
    <source>
        <dbReference type="ARBA" id="ARBA00022837"/>
    </source>
</evidence>
<dbReference type="InterPro" id="IPR019563">
    <property type="entry name" value="GH97_catalytic"/>
</dbReference>
<sequence length="653" mass="74545">MIGRNKNIFIILLVLFLVTSCTVKTIKNSYQIAFEGIEVKITSDRQKGLFYEVKKNKQSIIEKSQLGIIINNDTLGRNSKIINTKVDFENFDYTLKFISKKITYKAKTLRVKLKEKNNFIWYLLINISKDGIAYRYEVPNTGSKTINGELSSFKLPRKTKVWFFERDNSWKLKSHAGTWTSANIESLPQISSQGSIQGLTITCELPNNSYILLAEANTFNYSALRLESKKNNILSANFSEGSKGFSIRGNINSPWRCVLISETLNDLVNNTMVASLNPKPNKNLFKNSSWIKPGVSVWRWWARDTGNYEEERQMIDDAVSLNTAYTMVDSGWENWDNKWAKVKDLCKYATKNNIGVFLWKHSKEINIAEDNFKIMNLFLDSIQKVGAKGIKVDYMNAHSKNIIEFEEKLLQAAAKRKLMVNFHGCHQSSGEFITYPNEITREGIRGVELNLMKEGPVLASHNAALPFTRFVCGPADYTPLAFTSPGKTTWAHQLATTICFYSPFQCIAENTSFLLSNRKIAPALDLIRNLPTTWDETIVLPNSKIGELAIIARRKKNDWFIGILSSGKQKKLTLDIPFLDDINYELNIFYDDIGNKVEIDKILETKIHPNQANLSVVPFKYKKTNDVDKSPIIELDINGGVVLWYKYKKTKIL</sequence>
<evidence type="ECO:0008006" key="11">
    <source>
        <dbReference type="Google" id="ProtNLM"/>
    </source>
</evidence>
<dbReference type="Pfam" id="PF14509">
    <property type="entry name" value="GH97_C"/>
    <property type="match status" value="1"/>
</dbReference>
<dbReference type="InterPro" id="IPR029483">
    <property type="entry name" value="GH97_C"/>
</dbReference>
<dbReference type="InterPro" id="IPR052720">
    <property type="entry name" value="Glycosyl_hydrolase_97"/>
</dbReference>
<dbReference type="InterPro" id="IPR014718">
    <property type="entry name" value="GH-type_carb-bd"/>
</dbReference>
<dbReference type="PANTHER" id="PTHR35803:SF2">
    <property type="entry name" value="RETAINING ALPHA-GALACTOSIDASE"/>
    <property type="match status" value="1"/>
</dbReference>
<dbReference type="InterPro" id="IPR013780">
    <property type="entry name" value="Glyco_hydro_b"/>
</dbReference>
<organism evidence="9 10">
    <name type="scientific">Polaribacter porphyrae</name>
    <dbReference type="NCBI Taxonomy" id="1137780"/>
    <lineage>
        <taxon>Bacteria</taxon>
        <taxon>Pseudomonadati</taxon>
        <taxon>Bacteroidota</taxon>
        <taxon>Flavobacteriia</taxon>
        <taxon>Flavobacteriales</taxon>
        <taxon>Flavobacteriaceae</taxon>
    </lineage>
</organism>
<evidence type="ECO:0000313" key="9">
    <source>
        <dbReference type="EMBL" id="PQJ79819.1"/>
    </source>
</evidence>
<dbReference type="OrthoDB" id="57532at2"/>
<dbReference type="PANTHER" id="PTHR35803">
    <property type="entry name" value="GLUCAN 1,4-ALPHA-GLUCOSIDASE SUSB-RELATED"/>
    <property type="match status" value="1"/>
</dbReference>
<proteinExistence type="predicted"/>
<evidence type="ECO:0000256" key="2">
    <source>
        <dbReference type="ARBA" id="ARBA00011245"/>
    </source>
</evidence>
<dbReference type="Proteomes" id="UP000238882">
    <property type="component" value="Unassembled WGS sequence"/>
</dbReference>
<dbReference type="Pfam" id="PF14508">
    <property type="entry name" value="GH97_N"/>
    <property type="match status" value="1"/>
</dbReference>
<feature type="domain" description="Glycosyl-hydrolase 97 catalytic" evidence="6">
    <location>
        <begin position="305"/>
        <end position="444"/>
    </location>
</feature>
<dbReference type="Gene3D" id="3.20.20.70">
    <property type="entry name" value="Aldolase class I"/>
    <property type="match status" value="1"/>
</dbReference>
<comment type="cofactor">
    <cofactor evidence="1">
        <name>Ca(2+)</name>
        <dbReference type="ChEBI" id="CHEBI:29108"/>
    </cofactor>
</comment>
<dbReference type="PROSITE" id="PS51257">
    <property type="entry name" value="PROKAR_LIPOPROTEIN"/>
    <property type="match status" value="1"/>
</dbReference>
<dbReference type="GO" id="GO:0030246">
    <property type="term" value="F:carbohydrate binding"/>
    <property type="evidence" value="ECO:0007669"/>
    <property type="project" value="InterPro"/>
</dbReference>
<keyword evidence="5" id="KW-0326">Glycosidase</keyword>
<name>A0A2S7WQE3_9FLAO</name>
<evidence type="ECO:0000256" key="1">
    <source>
        <dbReference type="ARBA" id="ARBA00001913"/>
    </source>
</evidence>
<evidence type="ECO:0000259" key="8">
    <source>
        <dbReference type="Pfam" id="PF14509"/>
    </source>
</evidence>
<evidence type="ECO:0000256" key="3">
    <source>
        <dbReference type="ARBA" id="ARBA00022801"/>
    </source>
</evidence>